<dbReference type="Pfam" id="PF03109">
    <property type="entry name" value="ABC1"/>
    <property type="match status" value="1"/>
</dbReference>
<comment type="caution">
    <text evidence="4">The sequence shown here is derived from an EMBL/GenBank/DDBJ whole genome shotgun (WGS) entry which is preliminary data.</text>
</comment>
<dbReference type="InterPro" id="IPR011009">
    <property type="entry name" value="Kinase-like_dom_sf"/>
</dbReference>
<comment type="similarity">
    <text evidence="1">Belongs to the protein kinase superfamily. ADCK protein kinase family.</text>
</comment>
<dbReference type="CDD" id="cd05121">
    <property type="entry name" value="ABC1_ADCK3-like"/>
    <property type="match status" value="1"/>
</dbReference>
<name>A0A0F0KN45_9MICO</name>
<dbReference type="OrthoDB" id="9795390at2"/>
<dbReference type="PANTHER" id="PTHR10566:SF113">
    <property type="entry name" value="PROTEIN ACTIVITY OF BC1 COMPLEX KINASE 7, CHLOROPLASTIC"/>
    <property type="match status" value="1"/>
</dbReference>
<dbReference type="GO" id="GO:0016740">
    <property type="term" value="F:transferase activity"/>
    <property type="evidence" value="ECO:0007669"/>
    <property type="project" value="UniProtKB-KW"/>
</dbReference>
<sequence length="597" mass="65163">MVVDRSPSPSPHTAGAEGQSAPLRARYRRILAFAARVLAQTWWFEIALPRIGLARVAESSRERRMRTLAQRFHVLAVELGGLMIKVGQFLSSRLDVLPPEITTELAGLQDEVPAVPIDQIRALAEAELGVPLARAFASFDEVPLAAASLGQAHRARLSAQDAGDTGFSEVVVKVQRPGIDQVVATDLAALRRVAGWLRRIRFVADRVNAPALVEEFAQTSLEEIDYIHEASAAERFAEAFRDDPRVDAPLVAWERTTRRVLTLSDVTAIKINDVDALRAAGIDPADVAHVFAEVMFDQVFTHGFVHADPHPGNIFVTPHEDQVPESADPAEDGISSRSARSTAGRRWRLTFIDFGMMAEVPEGIRHGLRTLFIAAASRDGKGMVAAAQEIGVLMPSAENRELERALTALFARFGGMGFAELRDVDPREFQGFAEEFGDTMRSLPVQLPEGLLLLIRAVSLTSGMCSGLDPQFNIWESIEPYATRLLADESGNIVQDLAGQAVANAATLWRLPKRIDDIITRVDEGSVTFDTSRIERRLDRIDGLIRRGVSALLFAALLIGGALVLTANPPLGVVLMSVSVLPLLHTLFAGLFRRGPR</sequence>
<dbReference type="AlphaFoldDB" id="A0A0F0KN45"/>
<evidence type="ECO:0000313" key="5">
    <source>
        <dbReference type="Proteomes" id="UP000033448"/>
    </source>
</evidence>
<evidence type="ECO:0000256" key="1">
    <source>
        <dbReference type="ARBA" id="ARBA00009670"/>
    </source>
</evidence>
<dbReference type="RefSeq" id="WP_045251076.1">
    <property type="nucleotide sequence ID" value="NZ_JYIT01000080.1"/>
</dbReference>
<dbReference type="PANTHER" id="PTHR10566">
    <property type="entry name" value="CHAPERONE-ACTIVITY OF BC1 COMPLEX CABC1 -RELATED"/>
    <property type="match status" value="1"/>
</dbReference>
<organism evidence="4 5">
    <name type="scientific">Microbacterium azadirachtae</name>
    <dbReference type="NCBI Taxonomy" id="582680"/>
    <lineage>
        <taxon>Bacteria</taxon>
        <taxon>Bacillati</taxon>
        <taxon>Actinomycetota</taxon>
        <taxon>Actinomycetes</taxon>
        <taxon>Micrococcales</taxon>
        <taxon>Microbacteriaceae</taxon>
        <taxon>Microbacterium</taxon>
    </lineage>
</organism>
<accession>A0A0F0KN45</accession>
<gene>
    <name evidence="4" type="primary">ubiB</name>
    <name evidence="4" type="ORF">RL72_02408</name>
</gene>
<dbReference type="PATRIC" id="fig|582680.7.peg.2458"/>
<keyword evidence="4" id="KW-0808">Transferase</keyword>
<reference evidence="4 5" key="1">
    <citation type="submission" date="2015-02" db="EMBL/GenBank/DDBJ databases">
        <title>Draft genome sequences of ten Microbacterium spp. with emphasis on heavy metal contaminated environments.</title>
        <authorList>
            <person name="Corretto E."/>
        </authorList>
    </citation>
    <scope>NUCLEOTIDE SEQUENCE [LARGE SCALE GENOMIC DNA]</scope>
    <source>
        <strain evidence="4 5">DSM 23848</strain>
    </source>
</reference>
<feature type="transmembrane region" description="Helical" evidence="2">
    <location>
        <begin position="544"/>
        <end position="565"/>
    </location>
</feature>
<dbReference type="SUPFAM" id="SSF56112">
    <property type="entry name" value="Protein kinase-like (PK-like)"/>
    <property type="match status" value="1"/>
</dbReference>
<dbReference type="InterPro" id="IPR050154">
    <property type="entry name" value="UbiB_kinase"/>
</dbReference>
<feature type="transmembrane region" description="Helical" evidence="2">
    <location>
        <begin position="571"/>
        <end position="592"/>
    </location>
</feature>
<evidence type="ECO:0000259" key="3">
    <source>
        <dbReference type="Pfam" id="PF03109"/>
    </source>
</evidence>
<dbReference type="Proteomes" id="UP000033448">
    <property type="component" value="Unassembled WGS sequence"/>
</dbReference>
<proteinExistence type="inferred from homology"/>
<dbReference type="InterPro" id="IPR004147">
    <property type="entry name" value="ABC1_dom"/>
</dbReference>
<evidence type="ECO:0000256" key="2">
    <source>
        <dbReference type="SAM" id="Phobius"/>
    </source>
</evidence>
<protein>
    <recommendedName>
        <fullName evidence="3">ABC1 atypical kinase-like domain-containing protein</fullName>
    </recommendedName>
</protein>
<keyword evidence="2" id="KW-1133">Transmembrane helix</keyword>
<keyword evidence="2" id="KW-0812">Transmembrane</keyword>
<keyword evidence="5" id="KW-1185">Reference proteome</keyword>
<dbReference type="EMBL" id="JYIT01000080">
    <property type="protein sequence ID" value="KJL21869.1"/>
    <property type="molecule type" value="Genomic_DNA"/>
</dbReference>
<evidence type="ECO:0000313" key="4">
    <source>
        <dbReference type="EMBL" id="KJL21869.1"/>
    </source>
</evidence>
<keyword evidence="2" id="KW-0472">Membrane</keyword>
<feature type="domain" description="ABC1 atypical kinase-like" evidence="3">
    <location>
        <begin position="108"/>
        <end position="385"/>
    </location>
</feature>